<protein>
    <submittedName>
        <fullName evidence="1">Uncharacterized protein</fullName>
    </submittedName>
</protein>
<reference evidence="1 2" key="1">
    <citation type="submission" date="2021-03" db="EMBL/GenBank/DDBJ databases">
        <title>Genomic Encyclopedia of Type Strains, Phase IV (KMG-IV): sequencing the most valuable type-strain genomes for metagenomic binning, comparative biology and taxonomic classification.</title>
        <authorList>
            <person name="Goeker M."/>
        </authorList>
    </citation>
    <scope>NUCLEOTIDE SEQUENCE [LARGE SCALE GENOMIC DNA]</scope>
    <source>
        <strain evidence="1 2">DSM 26675</strain>
    </source>
</reference>
<keyword evidence="2" id="KW-1185">Reference proteome</keyword>
<dbReference type="Proteomes" id="UP001519293">
    <property type="component" value="Unassembled WGS sequence"/>
</dbReference>
<name>A0ABS4RGK8_9BACI</name>
<evidence type="ECO:0000313" key="2">
    <source>
        <dbReference type="Proteomes" id="UP001519293"/>
    </source>
</evidence>
<dbReference type="EMBL" id="JAGIKZ010000014">
    <property type="protein sequence ID" value="MBP2242007.1"/>
    <property type="molecule type" value="Genomic_DNA"/>
</dbReference>
<comment type="caution">
    <text evidence="1">The sequence shown here is derived from an EMBL/GenBank/DDBJ whole genome shotgun (WGS) entry which is preliminary data.</text>
</comment>
<evidence type="ECO:0000313" key="1">
    <source>
        <dbReference type="EMBL" id="MBP2242007.1"/>
    </source>
</evidence>
<sequence>MTNSHICEKPVLTKHEYYQNLLKSELHSVKSVKIPTVNDSICILELVDWIIEEYSPKQLECLVTEIKIMKKRTTNIKAFLAIIAIGLMNKN</sequence>
<dbReference type="RefSeq" id="WP_066397759.1">
    <property type="nucleotide sequence ID" value="NZ_JAGIKZ010000014.1"/>
</dbReference>
<accession>A0ABS4RGK8</accession>
<gene>
    <name evidence="1" type="ORF">J2Z40_002580</name>
</gene>
<organism evidence="1 2">
    <name type="scientific">Cytobacillus eiseniae</name>
    <dbReference type="NCBI Taxonomy" id="762947"/>
    <lineage>
        <taxon>Bacteria</taxon>
        <taxon>Bacillati</taxon>
        <taxon>Bacillota</taxon>
        <taxon>Bacilli</taxon>
        <taxon>Bacillales</taxon>
        <taxon>Bacillaceae</taxon>
        <taxon>Cytobacillus</taxon>
    </lineage>
</organism>
<proteinExistence type="predicted"/>